<dbReference type="GO" id="GO:0035673">
    <property type="term" value="F:oligopeptide transmembrane transporter activity"/>
    <property type="evidence" value="ECO:0007669"/>
    <property type="project" value="InterPro"/>
</dbReference>
<reference evidence="9" key="2">
    <citation type="submission" date="2023-06" db="EMBL/GenBank/DDBJ databases">
        <authorList>
            <person name="Ma L."/>
            <person name="Liu K.-W."/>
            <person name="Li Z."/>
            <person name="Hsiao Y.-Y."/>
            <person name="Qi Y."/>
            <person name="Fu T."/>
            <person name="Tang G."/>
            <person name="Zhang D."/>
            <person name="Sun W.-H."/>
            <person name="Liu D.-K."/>
            <person name="Li Y."/>
            <person name="Chen G.-Z."/>
            <person name="Liu X.-D."/>
            <person name="Liao X.-Y."/>
            <person name="Jiang Y.-T."/>
            <person name="Yu X."/>
            <person name="Hao Y."/>
            <person name="Huang J."/>
            <person name="Zhao X.-W."/>
            <person name="Ke S."/>
            <person name="Chen Y.-Y."/>
            <person name="Wu W.-L."/>
            <person name="Hsu J.-L."/>
            <person name="Lin Y.-F."/>
            <person name="Huang M.-D."/>
            <person name="Li C.-Y."/>
            <person name="Huang L."/>
            <person name="Wang Z.-W."/>
            <person name="Zhao X."/>
            <person name="Zhong W.-Y."/>
            <person name="Peng D.-H."/>
            <person name="Ahmad S."/>
            <person name="Lan S."/>
            <person name="Zhang J.-S."/>
            <person name="Tsai W.-C."/>
            <person name="Van De Peer Y."/>
            <person name="Liu Z.-J."/>
        </authorList>
    </citation>
    <scope>NUCLEOTIDE SEQUENCE</scope>
    <source>
        <strain evidence="9">CP</strain>
        <tissue evidence="9">Leaves</tissue>
    </source>
</reference>
<keyword evidence="5" id="KW-0571">Peptide transport</keyword>
<comment type="caution">
    <text evidence="9">The sequence shown here is derived from an EMBL/GenBank/DDBJ whole genome shotgun (WGS) entry which is preliminary data.</text>
</comment>
<name>A0AAV9EVN2_ACOCL</name>
<protein>
    <submittedName>
        <fullName evidence="9">Oligopeptide transporter 5</fullName>
    </submittedName>
</protein>
<evidence type="ECO:0000256" key="4">
    <source>
        <dbReference type="ARBA" id="ARBA00022692"/>
    </source>
</evidence>
<sequence length="161" mass="18313">MRMGTYEENDHEFPKEKSEEKNRITEISGIFSSIGLSQYEAANDCPIEEVRLTVPITDDKDLPVLTFRMWVLGLTSCAFLNQFFNYLEKPLTITSISAQIVVLPLGKLMAATLPEKSIRIPLTGWSFSLNPAFQHQRALLDHHFCQCGCWGSLCSQYNQYS</sequence>
<dbReference type="Proteomes" id="UP001180020">
    <property type="component" value="Unassembled WGS sequence"/>
</dbReference>
<keyword evidence="8" id="KW-0472">Membrane</keyword>
<evidence type="ECO:0000256" key="8">
    <source>
        <dbReference type="ARBA" id="ARBA00023136"/>
    </source>
</evidence>
<dbReference type="AlphaFoldDB" id="A0AAV9EVN2"/>
<dbReference type="GO" id="GO:0016020">
    <property type="term" value="C:membrane"/>
    <property type="evidence" value="ECO:0007669"/>
    <property type="project" value="UniProtKB-SubCell"/>
</dbReference>
<dbReference type="InterPro" id="IPR004813">
    <property type="entry name" value="OPT"/>
</dbReference>
<evidence type="ECO:0000313" key="9">
    <source>
        <dbReference type="EMBL" id="KAK1316223.1"/>
    </source>
</evidence>
<evidence type="ECO:0000256" key="3">
    <source>
        <dbReference type="ARBA" id="ARBA00022448"/>
    </source>
</evidence>
<keyword evidence="4" id="KW-0812">Transmembrane</keyword>
<accession>A0AAV9EVN2</accession>
<keyword evidence="3" id="KW-0813">Transport</keyword>
<evidence type="ECO:0000256" key="5">
    <source>
        <dbReference type="ARBA" id="ARBA00022856"/>
    </source>
</evidence>
<dbReference type="GO" id="GO:0015031">
    <property type="term" value="P:protein transport"/>
    <property type="evidence" value="ECO:0007669"/>
    <property type="project" value="UniProtKB-KW"/>
</dbReference>
<dbReference type="InterPro" id="IPR004648">
    <property type="entry name" value="Oligpept_transpt"/>
</dbReference>
<dbReference type="Pfam" id="PF03169">
    <property type="entry name" value="OPT"/>
    <property type="match status" value="1"/>
</dbReference>
<keyword evidence="7" id="KW-1133">Transmembrane helix</keyword>
<evidence type="ECO:0000256" key="6">
    <source>
        <dbReference type="ARBA" id="ARBA00022927"/>
    </source>
</evidence>
<organism evidence="9 10">
    <name type="scientific">Acorus calamus</name>
    <name type="common">Sweet flag</name>
    <dbReference type="NCBI Taxonomy" id="4465"/>
    <lineage>
        <taxon>Eukaryota</taxon>
        <taxon>Viridiplantae</taxon>
        <taxon>Streptophyta</taxon>
        <taxon>Embryophyta</taxon>
        <taxon>Tracheophyta</taxon>
        <taxon>Spermatophyta</taxon>
        <taxon>Magnoliopsida</taxon>
        <taxon>Liliopsida</taxon>
        <taxon>Acoraceae</taxon>
        <taxon>Acorus</taxon>
    </lineage>
</organism>
<comment type="subcellular location">
    <subcellularLocation>
        <location evidence="1">Membrane</location>
        <topology evidence="1">Multi-pass membrane protein</topology>
    </subcellularLocation>
</comment>
<comment type="similarity">
    <text evidence="2">Belongs to the oligopeptide OPT transporter (TC 2.A.67.1) family.</text>
</comment>
<keyword evidence="6" id="KW-0653">Protein transport</keyword>
<dbReference type="PANTHER" id="PTHR22601">
    <property type="entry name" value="ISP4 LIKE PROTEIN"/>
    <property type="match status" value="1"/>
</dbReference>
<keyword evidence="10" id="KW-1185">Reference proteome</keyword>
<dbReference type="EMBL" id="JAUJYO010000005">
    <property type="protein sequence ID" value="KAK1316223.1"/>
    <property type="molecule type" value="Genomic_DNA"/>
</dbReference>
<reference evidence="9" key="1">
    <citation type="journal article" date="2023" name="Nat. Commun.">
        <title>Diploid and tetraploid genomes of Acorus and the evolution of monocots.</title>
        <authorList>
            <person name="Ma L."/>
            <person name="Liu K.W."/>
            <person name="Li Z."/>
            <person name="Hsiao Y.Y."/>
            <person name="Qi Y."/>
            <person name="Fu T."/>
            <person name="Tang G.D."/>
            <person name="Zhang D."/>
            <person name="Sun W.H."/>
            <person name="Liu D.K."/>
            <person name="Li Y."/>
            <person name="Chen G.Z."/>
            <person name="Liu X.D."/>
            <person name="Liao X.Y."/>
            <person name="Jiang Y.T."/>
            <person name="Yu X."/>
            <person name="Hao Y."/>
            <person name="Huang J."/>
            <person name="Zhao X.W."/>
            <person name="Ke S."/>
            <person name="Chen Y.Y."/>
            <person name="Wu W.L."/>
            <person name="Hsu J.L."/>
            <person name="Lin Y.F."/>
            <person name="Huang M.D."/>
            <person name="Li C.Y."/>
            <person name="Huang L."/>
            <person name="Wang Z.W."/>
            <person name="Zhao X."/>
            <person name="Zhong W.Y."/>
            <person name="Peng D.H."/>
            <person name="Ahmad S."/>
            <person name="Lan S."/>
            <person name="Zhang J.S."/>
            <person name="Tsai W.C."/>
            <person name="Van de Peer Y."/>
            <person name="Liu Z.J."/>
        </authorList>
    </citation>
    <scope>NUCLEOTIDE SEQUENCE</scope>
    <source>
        <strain evidence="9">CP</strain>
    </source>
</reference>
<evidence type="ECO:0000313" key="10">
    <source>
        <dbReference type="Proteomes" id="UP001180020"/>
    </source>
</evidence>
<evidence type="ECO:0000256" key="7">
    <source>
        <dbReference type="ARBA" id="ARBA00022989"/>
    </source>
</evidence>
<evidence type="ECO:0000256" key="1">
    <source>
        <dbReference type="ARBA" id="ARBA00004141"/>
    </source>
</evidence>
<gene>
    <name evidence="9" type="primary">OPT5</name>
    <name evidence="9" type="ORF">QJS10_CPA05g01997</name>
</gene>
<proteinExistence type="inferred from homology"/>
<evidence type="ECO:0000256" key="2">
    <source>
        <dbReference type="ARBA" id="ARBA00005484"/>
    </source>
</evidence>